<dbReference type="RefSeq" id="WP_272110584.1">
    <property type="nucleotide sequence ID" value="NZ_JAQMTI010000184.1"/>
</dbReference>
<keyword evidence="2" id="KW-0540">Nuclease</keyword>
<dbReference type="PANTHER" id="PTHR35400">
    <property type="entry name" value="SLR1083 PROTEIN"/>
    <property type="match status" value="1"/>
</dbReference>
<dbReference type="CDD" id="cd06260">
    <property type="entry name" value="DUF820-like"/>
    <property type="match status" value="1"/>
</dbReference>
<dbReference type="Gene3D" id="3.90.1570.10">
    <property type="entry name" value="tt1808, chain A"/>
    <property type="match status" value="1"/>
</dbReference>
<gene>
    <name evidence="2" type="ORF">PN497_15295</name>
</gene>
<dbReference type="Proteomes" id="UP001211711">
    <property type="component" value="Unassembled WGS sequence"/>
</dbReference>
<organism evidence="2 3">
    <name type="scientific">Sphaerospermopsis kisseleviana CS-549</name>
    <dbReference type="NCBI Taxonomy" id="3021783"/>
    <lineage>
        <taxon>Bacteria</taxon>
        <taxon>Bacillati</taxon>
        <taxon>Cyanobacteriota</taxon>
        <taxon>Cyanophyceae</taxon>
        <taxon>Nostocales</taxon>
        <taxon>Aphanizomenonaceae</taxon>
        <taxon>Sphaerospermopsis</taxon>
        <taxon>Sphaerospermopsis kisseleviana</taxon>
    </lineage>
</organism>
<dbReference type="InterPro" id="IPR012296">
    <property type="entry name" value="Nuclease_put_TT1808"/>
</dbReference>
<dbReference type="PANTHER" id="PTHR35400:SF3">
    <property type="entry name" value="SLL1072 PROTEIN"/>
    <property type="match status" value="1"/>
</dbReference>
<dbReference type="InterPro" id="IPR008538">
    <property type="entry name" value="Uma2"/>
</dbReference>
<sequence length="90" mass="10239">AHPQPSDVFLLIEVADSSFEYDRDIKIPLYAANGIVEVWLVDIIEKKIIVYRQLTENGYSQITTFQRGEILDILAFPEIKITVDSILGTK</sequence>
<dbReference type="EMBL" id="JAQMTI010000184">
    <property type="protein sequence ID" value="MDB9442716.1"/>
    <property type="molecule type" value="Genomic_DNA"/>
</dbReference>
<keyword evidence="3" id="KW-1185">Reference proteome</keyword>
<dbReference type="Pfam" id="PF05685">
    <property type="entry name" value="Uma2"/>
    <property type="match status" value="1"/>
</dbReference>
<accession>A0ABT4ZTG4</accession>
<evidence type="ECO:0000313" key="3">
    <source>
        <dbReference type="Proteomes" id="UP001211711"/>
    </source>
</evidence>
<reference evidence="2 3" key="1">
    <citation type="submission" date="2023-01" db="EMBL/GenBank/DDBJ databases">
        <title>Genomes from the Australian National Cyanobacteria Reference Collection.</title>
        <authorList>
            <person name="Willis A."/>
            <person name="Lee E.M.F."/>
        </authorList>
    </citation>
    <scope>NUCLEOTIDE SEQUENCE [LARGE SCALE GENOMIC DNA]</scope>
    <source>
        <strain evidence="2 3">CS-549</strain>
    </source>
</reference>
<name>A0ABT4ZTG4_9CYAN</name>
<evidence type="ECO:0000259" key="1">
    <source>
        <dbReference type="Pfam" id="PF05685"/>
    </source>
</evidence>
<evidence type="ECO:0000313" key="2">
    <source>
        <dbReference type="EMBL" id="MDB9442716.1"/>
    </source>
</evidence>
<protein>
    <submittedName>
        <fullName evidence="2">Uma2 family endonuclease</fullName>
    </submittedName>
</protein>
<dbReference type="GO" id="GO:0004519">
    <property type="term" value="F:endonuclease activity"/>
    <property type="evidence" value="ECO:0007669"/>
    <property type="project" value="UniProtKB-KW"/>
</dbReference>
<keyword evidence="2" id="KW-0255">Endonuclease</keyword>
<proteinExistence type="predicted"/>
<feature type="domain" description="Putative restriction endonuclease" evidence="1">
    <location>
        <begin position="2"/>
        <end position="83"/>
    </location>
</feature>
<comment type="caution">
    <text evidence="2">The sequence shown here is derived from an EMBL/GenBank/DDBJ whole genome shotgun (WGS) entry which is preliminary data.</text>
</comment>
<keyword evidence="2" id="KW-0378">Hydrolase</keyword>
<feature type="non-terminal residue" evidence="2">
    <location>
        <position position="1"/>
    </location>
</feature>
<dbReference type="InterPro" id="IPR011335">
    <property type="entry name" value="Restrct_endonuc-II-like"/>
</dbReference>
<dbReference type="SUPFAM" id="SSF52980">
    <property type="entry name" value="Restriction endonuclease-like"/>
    <property type="match status" value="1"/>
</dbReference>